<dbReference type="KEGG" id="bbro:BAU06_20135"/>
<evidence type="ECO:0000313" key="4">
    <source>
        <dbReference type="Proteomes" id="UP000091897"/>
    </source>
</evidence>
<evidence type="ECO:0000256" key="1">
    <source>
        <dbReference type="SAM" id="MobiDB-lite"/>
    </source>
</evidence>
<evidence type="ECO:0000313" key="3">
    <source>
        <dbReference type="EMBL" id="ANN73439.1"/>
    </source>
</evidence>
<feature type="region of interest" description="Disordered" evidence="1">
    <location>
        <begin position="43"/>
        <end position="68"/>
    </location>
</feature>
<sequence length="486" mass="50426">MWPDRTLENGKEAPVSSDASNALETMVDAIGQIGTLLTTAVPEREGTKDGNWQTLLDPNGAPRLSPPDDTPAMPVAAPTPYNIGALVSRVQTLRNEANGAVLNPNSTKLYEQMKTGIDKFVNAQLDSLKEFKEKAAALAEKAGRWYNRFATWASETMGPYMPYIGFAVAAIATVATGGAAWPMLAMAGVGLANHVLKEQGIDVCGAVAKAIKDVQGVGKGGSSVLADAVTSVMGLVLGDAEPMANLFGSIAKAVGADKATVEKWKNWGRLVGIAAGVGVQLLATWGGGIAGSVSSFASSAGGAVGSATAQLTGAVSQGLSKVVKAIEPYVTGLVKILRESAARLNDLARLFKEAMEACKGGLAAAMKSGPGAVRSNIAAWQPRINVAAKVGQTGVIGTNGLIGGTNGYREYDLAGAQYNVDVASAHRQKADKLLGIARDERRVVDEGLQRTLKSVEQNLKATTDMLRAYTSALLERGAIQSDAMTA</sequence>
<dbReference type="STRING" id="463025.BAU08_20665"/>
<dbReference type="EMBL" id="CP016171">
    <property type="protein sequence ID" value="ANN73439.1"/>
    <property type="molecule type" value="Genomic_DNA"/>
</dbReference>
<keyword evidence="4" id="KW-1185">Reference proteome</keyword>
<gene>
    <name evidence="2" type="ORF">BAU06_20135</name>
    <name evidence="3" type="ORF">BAU08_20665</name>
</gene>
<dbReference type="AlphaFoldDB" id="A0A193G2I0"/>
<organism evidence="3 5">
    <name type="scientific">Bordetella bronchialis</name>
    <dbReference type="NCBI Taxonomy" id="463025"/>
    <lineage>
        <taxon>Bacteria</taxon>
        <taxon>Pseudomonadati</taxon>
        <taxon>Pseudomonadota</taxon>
        <taxon>Betaproteobacteria</taxon>
        <taxon>Burkholderiales</taxon>
        <taxon>Alcaligenaceae</taxon>
        <taxon>Bordetella</taxon>
    </lineage>
</organism>
<evidence type="ECO:0000313" key="2">
    <source>
        <dbReference type="EMBL" id="ANN68299.1"/>
    </source>
</evidence>
<protein>
    <submittedName>
        <fullName evidence="3">Uncharacterized protein</fullName>
    </submittedName>
</protein>
<dbReference type="EMBL" id="CP016170">
    <property type="protein sequence ID" value="ANN68299.1"/>
    <property type="molecule type" value="Genomic_DNA"/>
</dbReference>
<accession>A0A193G2I0</accession>
<proteinExistence type="predicted"/>
<evidence type="ECO:0000313" key="5">
    <source>
        <dbReference type="Proteomes" id="UP000092213"/>
    </source>
</evidence>
<reference evidence="4 5" key="1">
    <citation type="submission" date="2016-06" db="EMBL/GenBank/DDBJ databases">
        <title>Complete genome sequences of Bordetella bronchialis and Bordetella flabilis.</title>
        <authorList>
            <person name="LiPuma J.J."/>
            <person name="Spilker T."/>
        </authorList>
    </citation>
    <scope>NUCLEOTIDE SEQUENCE [LARGE SCALE GENOMIC DNA]</scope>
    <source>
        <strain evidence="3 5">AU17976</strain>
        <strain evidence="2 4">AU3182</strain>
    </source>
</reference>
<dbReference type="Proteomes" id="UP000092213">
    <property type="component" value="Chromosome"/>
</dbReference>
<name>A0A193G2I0_9BORD</name>
<dbReference type="Proteomes" id="UP000091897">
    <property type="component" value="Chromosome"/>
</dbReference>